<evidence type="ECO:0000313" key="1">
    <source>
        <dbReference type="EMBL" id="RLM84775.1"/>
    </source>
</evidence>
<dbReference type="Proteomes" id="UP000275267">
    <property type="component" value="Unassembled WGS sequence"/>
</dbReference>
<accession>A0A3L6QPY4</accession>
<gene>
    <name evidence="1" type="ORF">C2845_PM04G32050</name>
</gene>
<proteinExistence type="predicted"/>
<sequence length="147" mass="15884">MLPRFIGFPSGSGAAVVGDELAHLLRISPFPFPSCRVPSYPPLLRHYRPVPIDSSRFGVSDLRMQASHPWREKVGGRHGDAARAHHVPADARPAFCRLLRLAGRWAWQWSDGRNAAALCSSSSPGQPLSSPATLSVACIRSTCGGFV</sequence>
<dbReference type="AlphaFoldDB" id="A0A3L6QPY4"/>
<evidence type="ECO:0000313" key="2">
    <source>
        <dbReference type="Proteomes" id="UP000275267"/>
    </source>
</evidence>
<dbReference type="EMBL" id="PQIB02000011">
    <property type="protein sequence ID" value="RLM84775.1"/>
    <property type="molecule type" value="Genomic_DNA"/>
</dbReference>
<organism evidence="1 2">
    <name type="scientific">Panicum miliaceum</name>
    <name type="common">Proso millet</name>
    <name type="synonym">Broomcorn millet</name>
    <dbReference type="NCBI Taxonomy" id="4540"/>
    <lineage>
        <taxon>Eukaryota</taxon>
        <taxon>Viridiplantae</taxon>
        <taxon>Streptophyta</taxon>
        <taxon>Embryophyta</taxon>
        <taxon>Tracheophyta</taxon>
        <taxon>Spermatophyta</taxon>
        <taxon>Magnoliopsida</taxon>
        <taxon>Liliopsida</taxon>
        <taxon>Poales</taxon>
        <taxon>Poaceae</taxon>
        <taxon>PACMAD clade</taxon>
        <taxon>Panicoideae</taxon>
        <taxon>Panicodae</taxon>
        <taxon>Paniceae</taxon>
        <taxon>Panicinae</taxon>
        <taxon>Panicum</taxon>
        <taxon>Panicum sect. Panicum</taxon>
    </lineage>
</organism>
<protein>
    <submittedName>
        <fullName evidence="1">Uncharacterized protein</fullName>
    </submittedName>
</protein>
<comment type="caution">
    <text evidence="1">The sequence shown here is derived from an EMBL/GenBank/DDBJ whole genome shotgun (WGS) entry which is preliminary data.</text>
</comment>
<keyword evidence="2" id="KW-1185">Reference proteome</keyword>
<name>A0A3L6QPY4_PANMI</name>
<reference evidence="2" key="1">
    <citation type="journal article" date="2019" name="Nat. Commun.">
        <title>The genome of broomcorn millet.</title>
        <authorList>
            <person name="Zou C."/>
            <person name="Miki D."/>
            <person name="Li D."/>
            <person name="Tang Q."/>
            <person name="Xiao L."/>
            <person name="Rajput S."/>
            <person name="Deng P."/>
            <person name="Jia W."/>
            <person name="Huang R."/>
            <person name="Zhang M."/>
            <person name="Sun Y."/>
            <person name="Hu J."/>
            <person name="Fu X."/>
            <person name="Schnable P.S."/>
            <person name="Li F."/>
            <person name="Zhang H."/>
            <person name="Feng B."/>
            <person name="Zhu X."/>
            <person name="Liu R."/>
            <person name="Schnable J.C."/>
            <person name="Zhu J.-K."/>
            <person name="Zhang H."/>
        </authorList>
    </citation>
    <scope>NUCLEOTIDE SEQUENCE [LARGE SCALE GENOMIC DNA]</scope>
</reference>